<organism evidence="1 2">
    <name type="scientific">Rhamnella rubrinervis</name>
    <dbReference type="NCBI Taxonomy" id="2594499"/>
    <lineage>
        <taxon>Eukaryota</taxon>
        <taxon>Viridiplantae</taxon>
        <taxon>Streptophyta</taxon>
        <taxon>Embryophyta</taxon>
        <taxon>Tracheophyta</taxon>
        <taxon>Spermatophyta</taxon>
        <taxon>Magnoliopsida</taxon>
        <taxon>eudicotyledons</taxon>
        <taxon>Gunneridae</taxon>
        <taxon>Pentapetalae</taxon>
        <taxon>rosids</taxon>
        <taxon>fabids</taxon>
        <taxon>Rosales</taxon>
        <taxon>Rhamnaceae</taxon>
        <taxon>rhamnoid group</taxon>
        <taxon>Rhamneae</taxon>
        <taxon>Rhamnella</taxon>
    </lineage>
</organism>
<sequence length="101" mass="10027">MTMILENGNFTFFLLGVDAETMAGGEAMGAGGGTFGGGDDGGGFARGGLASGGEEAGRVATGAGGGSILIDLDMLKLSIVENPSLFSQLSNTSDSYLQLVE</sequence>
<dbReference type="AlphaFoldDB" id="A0A8K0H3T4"/>
<reference evidence="1" key="1">
    <citation type="submission" date="2020-03" db="EMBL/GenBank/DDBJ databases">
        <title>A high-quality chromosome-level genome assembly of a woody plant with both climbing and erect habits, Rhamnella rubrinervis.</title>
        <authorList>
            <person name="Lu Z."/>
            <person name="Yang Y."/>
            <person name="Zhu X."/>
            <person name="Sun Y."/>
        </authorList>
    </citation>
    <scope>NUCLEOTIDE SEQUENCE</scope>
    <source>
        <strain evidence="1">BYM</strain>
        <tissue evidence="1">Leaf</tissue>
    </source>
</reference>
<protein>
    <submittedName>
        <fullName evidence="1">Uncharacterized protein</fullName>
    </submittedName>
</protein>
<proteinExistence type="predicted"/>
<accession>A0A8K0H3T4</accession>
<gene>
    <name evidence="1" type="ORF">FNV43_RR14986</name>
</gene>
<evidence type="ECO:0000313" key="2">
    <source>
        <dbReference type="Proteomes" id="UP000796880"/>
    </source>
</evidence>
<keyword evidence="2" id="KW-1185">Reference proteome</keyword>
<evidence type="ECO:0000313" key="1">
    <source>
        <dbReference type="EMBL" id="KAF3445291.1"/>
    </source>
</evidence>
<name>A0A8K0H3T4_9ROSA</name>
<comment type="caution">
    <text evidence="1">The sequence shown here is derived from an EMBL/GenBank/DDBJ whole genome shotgun (WGS) entry which is preliminary data.</text>
</comment>
<dbReference type="Proteomes" id="UP000796880">
    <property type="component" value="Unassembled WGS sequence"/>
</dbReference>
<dbReference type="EMBL" id="VOIH02000006">
    <property type="protein sequence ID" value="KAF3445291.1"/>
    <property type="molecule type" value="Genomic_DNA"/>
</dbReference>